<keyword evidence="6 9" id="KW-1133">Transmembrane helix</keyword>
<proteinExistence type="inferred from homology"/>
<comment type="similarity">
    <text evidence="8">Belongs to the TRAP transporter small permease family.</text>
</comment>
<dbReference type="RefSeq" id="WP_073601043.1">
    <property type="nucleotide sequence ID" value="NZ_MRCB01000030.1"/>
</dbReference>
<dbReference type="GO" id="GO:0005886">
    <property type="term" value="C:plasma membrane"/>
    <property type="evidence" value="ECO:0007669"/>
    <property type="project" value="UniProtKB-SubCell"/>
</dbReference>
<evidence type="ECO:0000256" key="9">
    <source>
        <dbReference type="SAM" id="Phobius"/>
    </source>
</evidence>
<gene>
    <name evidence="11" type="ORF">NIES593_18790</name>
</gene>
<dbReference type="PANTHER" id="PTHR35011:SF4">
    <property type="entry name" value="SLL1102 PROTEIN"/>
    <property type="match status" value="1"/>
</dbReference>
<feature type="domain" description="Tripartite ATP-independent periplasmic transporters DctQ component" evidence="10">
    <location>
        <begin position="26"/>
        <end position="160"/>
    </location>
</feature>
<sequence>MRPFLFWIDRLNSWIGKLFSWLILTLTVVTAYSVIARYVFRVPLDWSVDSSYIMYGTFIMMGGAYTLSRNGHVRGDMFHRSLPVRAQAALDLALYFLFFIPGVLALVWYGFDFAADSWSIQEKSSVTTVGTPIYLFKAVIPVAGILLLLQGIAEIIRCIQALRTGAWPERLADVEETESKLTKESQL</sequence>
<feature type="transmembrane region" description="Helical" evidence="9">
    <location>
        <begin position="131"/>
        <end position="153"/>
    </location>
</feature>
<name>A0A1U7HA66_9CYAN</name>
<dbReference type="PANTHER" id="PTHR35011">
    <property type="entry name" value="2,3-DIKETO-L-GULONATE TRAP TRANSPORTER SMALL PERMEASE PROTEIN YIAM"/>
    <property type="match status" value="1"/>
</dbReference>
<evidence type="ECO:0000259" key="10">
    <source>
        <dbReference type="Pfam" id="PF04290"/>
    </source>
</evidence>
<evidence type="ECO:0000256" key="5">
    <source>
        <dbReference type="ARBA" id="ARBA00022692"/>
    </source>
</evidence>
<keyword evidence="12" id="KW-1185">Reference proteome</keyword>
<feature type="transmembrane region" description="Helical" evidence="9">
    <location>
        <begin position="21"/>
        <end position="40"/>
    </location>
</feature>
<dbReference type="Proteomes" id="UP000186868">
    <property type="component" value="Unassembled WGS sequence"/>
</dbReference>
<evidence type="ECO:0000256" key="4">
    <source>
        <dbReference type="ARBA" id="ARBA00022519"/>
    </source>
</evidence>
<evidence type="ECO:0000313" key="11">
    <source>
        <dbReference type="EMBL" id="OKH20425.1"/>
    </source>
</evidence>
<comment type="caution">
    <text evidence="11">The sequence shown here is derived from an EMBL/GenBank/DDBJ whole genome shotgun (WGS) entry which is preliminary data.</text>
</comment>
<dbReference type="InterPro" id="IPR007387">
    <property type="entry name" value="TRAP_DctQ"/>
</dbReference>
<accession>A0A1U7HA66</accession>
<feature type="transmembrane region" description="Helical" evidence="9">
    <location>
        <begin position="89"/>
        <end position="111"/>
    </location>
</feature>
<keyword evidence="3" id="KW-1003">Cell membrane</keyword>
<organism evidence="11 12">
    <name type="scientific">Hydrococcus rivularis NIES-593</name>
    <dbReference type="NCBI Taxonomy" id="1921803"/>
    <lineage>
        <taxon>Bacteria</taxon>
        <taxon>Bacillati</taxon>
        <taxon>Cyanobacteriota</taxon>
        <taxon>Cyanophyceae</taxon>
        <taxon>Pleurocapsales</taxon>
        <taxon>Hydrococcaceae</taxon>
        <taxon>Hydrococcus</taxon>
    </lineage>
</organism>
<keyword evidence="5 9" id="KW-0812">Transmembrane</keyword>
<dbReference type="EMBL" id="MRCB01000030">
    <property type="protein sequence ID" value="OKH20425.1"/>
    <property type="molecule type" value="Genomic_DNA"/>
</dbReference>
<keyword evidence="4" id="KW-0997">Cell inner membrane</keyword>
<feature type="transmembrane region" description="Helical" evidence="9">
    <location>
        <begin position="52"/>
        <end position="68"/>
    </location>
</feature>
<reference evidence="11 12" key="1">
    <citation type="submission" date="2016-11" db="EMBL/GenBank/DDBJ databases">
        <title>Draft Genome Sequences of Nine Cyanobacterial Strains from Diverse Habitats.</title>
        <authorList>
            <person name="Zhu T."/>
            <person name="Hou S."/>
            <person name="Lu X."/>
            <person name="Hess W.R."/>
        </authorList>
    </citation>
    <scope>NUCLEOTIDE SEQUENCE [LARGE SCALE GENOMIC DNA]</scope>
    <source>
        <strain evidence="11 12">NIES-593</strain>
    </source>
</reference>
<evidence type="ECO:0000256" key="3">
    <source>
        <dbReference type="ARBA" id="ARBA00022475"/>
    </source>
</evidence>
<dbReference type="STRING" id="1921803.NIES593_18790"/>
<keyword evidence="7 9" id="KW-0472">Membrane</keyword>
<evidence type="ECO:0000256" key="6">
    <source>
        <dbReference type="ARBA" id="ARBA00022989"/>
    </source>
</evidence>
<keyword evidence="2" id="KW-0813">Transport</keyword>
<dbReference type="Pfam" id="PF04290">
    <property type="entry name" value="DctQ"/>
    <property type="match status" value="1"/>
</dbReference>
<evidence type="ECO:0000256" key="7">
    <source>
        <dbReference type="ARBA" id="ARBA00023136"/>
    </source>
</evidence>
<comment type="subcellular location">
    <subcellularLocation>
        <location evidence="1">Cell inner membrane</location>
        <topology evidence="1">Multi-pass membrane protein</topology>
    </subcellularLocation>
</comment>
<dbReference type="InterPro" id="IPR055348">
    <property type="entry name" value="DctQ"/>
</dbReference>
<protein>
    <recommendedName>
        <fullName evidence="10">Tripartite ATP-independent periplasmic transporters DctQ component domain-containing protein</fullName>
    </recommendedName>
</protein>
<evidence type="ECO:0000256" key="8">
    <source>
        <dbReference type="ARBA" id="ARBA00038436"/>
    </source>
</evidence>
<dbReference type="AlphaFoldDB" id="A0A1U7HA66"/>
<evidence type="ECO:0000256" key="1">
    <source>
        <dbReference type="ARBA" id="ARBA00004429"/>
    </source>
</evidence>
<evidence type="ECO:0000256" key="2">
    <source>
        <dbReference type="ARBA" id="ARBA00022448"/>
    </source>
</evidence>
<dbReference type="OrthoDB" id="9794346at2"/>
<evidence type="ECO:0000313" key="12">
    <source>
        <dbReference type="Proteomes" id="UP000186868"/>
    </source>
</evidence>